<dbReference type="Gene3D" id="3.30.43.10">
    <property type="entry name" value="Uridine Diphospho-n-acetylenolpyruvylglucosamine Reductase, domain 2"/>
    <property type="match status" value="1"/>
</dbReference>
<keyword evidence="3" id="KW-0285">Flavoprotein</keyword>
<keyword evidence="5" id="KW-0560">Oxidoreductase</keyword>
<dbReference type="RefSeq" id="WP_197315836.1">
    <property type="nucleotide sequence ID" value="NZ_JADZSC010000001.1"/>
</dbReference>
<dbReference type="InterPro" id="IPR036318">
    <property type="entry name" value="FAD-bd_PCMH-like_sf"/>
</dbReference>
<keyword evidence="8" id="KW-1185">Reference proteome</keyword>
<evidence type="ECO:0000256" key="2">
    <source>
        <dbReference type="ARBA" id="ARBA00005466"/>
    </source>
</evidence>
<protein>
    <submittedName>
        <fullName evidence="7">FAD-binding oxidoreductase</fullName>
    </submittedName>
</protein>
<dbReference type="InterPro" id="IPR016166">
    <property type="entry name" value="FAD-bd_PCMH"/>
</dbReference>
<dbReference type="InterPro" id="IPR050416">
    <property type="entry name" value="FAD-linked_Oxidoreductase"/>
</dbReference>
<dbReference type="InterPro" id="IPR012951">
    <property type="entry name" value="BBE"/>
</dbReference>
<evidence type="ECO:0000256" key="1">
    <source>
        <dbReference type="ARBA" id="ARBA00001974"/>
    </source>
</evidence>
<keyword evidence="4" id="KW-0274">FAD</keyword>
<evidence type="ECO:0000313" key="7">
    <source>
        <dbReference type="EMBL" id="MBH0229212.1"/>
    </source>
</evidence>
<dbReference type="PANTHER" id="PTHR42973:SF39">
    <property type="entry name" value="FAD-BINDING PCMH-TYPE DOMAIN-CONTAINING PROTEIN"/>
    <property type="match status" value="1"/>
</dbReference>
<dbReference type="PANTHER" id="PTHR42973">
    <property type="entry name" value="BINDING OXIDOREDUCTASE, PUTATIVE (AFU_ORTHOLOGUE AFUA_1G17690)-RELATED"/>
    <property type="match status" value="1"/>
</dbReference>
<dbReference type="Pfam" id="PF08031">
    <property type="entry name" value="BBE"/>
    <property type="match status" value="1"/>
</dbReference>
<dbReference type="PROSITE" id="PS51387">
    <property type="entry name" value="FAD_PCMH"/>
    <property type="match status" value="1"/>
</dbReference>
<dbReference type="InterPro" id="IPR006094">
    <property type="entry name" value="Oxid_FAD_bind_N"/>
</dbReference>
<accession>A0A931MU21</accession>
<evidence type="ECO:0000256" key="3">
    <source>
        <dbReference type="ARBA" id="ARBA00022630"/>
    </source>
</evidence>
<reference evidence="7 8" key="1">
    <citation type="journal article" date="2005" name="Int. J. Syst. Evol. Microbiol.">
        <title>Halobacillus yeomjeoni sp. nov., isolated from a marine solar saltern in Korea.</title>
        <authorList>
            <person name="Yoon J.H."/>
            <person name="Kang S.J."/>
            <person name="Lee C.H."/>
            <person name="Oh H.W."/>
            <person name="Oh T.K."/>
        </authorList>
    </citation>
    <scope>NUCLEOTIDE SEQUENCE [LARGE SCALE GENOMIC DNA]</scope>
    <source>
        <strain evidence="7 8">KCTC 3957</strain>
    </source>
</reference>
<sequence>METELTGRIVTPGDPGYEEARTNLNLFHAKYPDIIVFCQNEQDVINALTYAREREIPFRIRGGRHSYLNLSSIDQGMVIDLSDINHVKVEGDMAEVGPGADLERVYKKLWKHRLALPAGTEFSVGVTGLTTGGGIGYLSRVFGLTCDLLKSVRIVLADGKTGAKAVAADRKNHPGLFWAIRGGGAANFGIITSLKFKVKPIGEVSIFTVDWDFDHFEDVYQTWQTWAPFTDEKLTSSIELKTKKQDTLTAEGQYIGPKEELIKLIQPLIKQTDPRSVKVAEVPFNRAFKYFNYPAGNEPAYFKRSGSFVHQLIPPRGIAIMKKFLENSPNDDNVIWQQALAGAVQEKSPSETAFFHRKALIAQEYNSTWKHEHLARRNVIWVEALRKQMAPYTQGDYVNWPDLSIHDWPTSYYGDNFERLREVKTEVDPYNVFHFPQSIPPL</sequence>
<dbReference type="EMBL" id="JADZSC010000001">
    <property type="protein sequence ID" value="MBH0229212.1"/>
    <property type="molecule type" value="Genomic_DNA"/>
</dbReference>
<dbReference type="InterPro" id="IPR016169">
    <property type="entry name" value="FAD-bd_PCMH_sub2"/>
</dbReference>
<evidence type="ECO:0000259" key="6">
    <source>
        <dbReference type="PROSITE" id="PS51387"/>
    </source>
</evidence>
<dbReference type="GO" id="GO:0071949">
    <property type="term" value="F:FAD binding"/>
    <property type="evidence" value="ECO:0007669"/>
    <property type="project" value="InterPro"/>
</dbReference>
<organism evidence="7 8">
    <name type="scientific">Halobacillus yeomjeoni</name>
    <dbReference type="NCBI Taxonomy" id="311194"/>
    <lineage>
        <taxon>Bacteria</taxon>
        <taxon>Bacillati</taxon>
        <taxon>Bacillota</taxon>
        <taxon>Bacilli</taxon>
        <taxon>Bacillales</taxon>
        <taxon>Bacillaceae</taxon>
        <taxon>Halobacillus</taxon>
    </lineage>
</organism>
<dbReference type="Gene3D" id="3.30.465.10">
    <property type="match status" value="1"/>
</dbReference>
<proteinExistence type="inferred from homology"/>
<evidence type="ECO:0000313" key="8">
    <source>
        <dbReference type="Proteomes" id="UP000614490"/>
    </source>
</evidence>
<dbReference type="Gene3D" id="3.40.462.20">
    <property type="match status" value="1"/>
</dbReference>
<comment type="cofactor">
    <cofactor evidence="1">
        <name>FAD</name>
        <dbReference type="ChEBI" id="CHEBI:57692"/>
    </cofactor>
</comment>
<comment type="caution">
    <text evidence="7">The sequence shown here is derived from an EMBL/GenBank/DDBJ whole genome shotgun (WGS) entry which is preliminary data.</text>
</comment>
<name>A0A931MU21_9BACI</name>
<dbReference type="InterPro" id="IPR016167">
    <property type="entry name" value="FAD-bd_PCMH_sub1"/>
</dbReference>
<gene>
    <name evidence="7" type="ORF">H0267_03205</name>
</gene>
<dbReference type="Proteomes" id="UP000614490">
    <property type="component" value="Unassembled WGS sequence"/>
</dbReference>
<dbReference type="AlphaFoldDB" id="A0A931MU21"/>
<feature type="domain" description="FAD-binding PCMH-type" evidence="6">
    <location>
        <begin position="27"/>
        <end position="201"/>
    </location>
</feature>
<evidence type="ECO:0000256" key="4">
    <source>
        <dbReference type="ARBA" id="ARBA00022827"/>
    </source>
</evidence>
<dbReference type="SUPFAM" id="SSF56176">
    <property type="entry name" value="FAD-binding/transporter-associated domain-like"/>
    <property type="match status" value="1"/>
</dbReference>
<evidence type="ECO:0000256" key="5">
    <source>
        <dbReference type="ARBA" id="ARBA00023002"/>
    </source>
</evidence>
<dbReference type="Pfam" id="PF01565">
    <property type="entry name" value="FAD_binding_4"/>
    <property type="match status" value="1"/>
</dbReference>
<dbReference type="GO" id="GO:0016491">
    <property type="term" value="F:oxidoreductase activity"/>
    <property type="evidence" value="ECO:0007669"/>
    <property type="project" value="UniProtKB-KW"/>
</dbReference>
<comment type="similarity">
    <text evidence="2">Belongs to the oxygen-dependent FAD-linked oxidoreductase family.</text>
</comment>